<dbReference type="Proteomes" id="UP001366085">
    <property type="component" value="Unassembled WGS sequence"/>
</dbReference>
<sequence>MTSEPPAVPAKGIRLDVVARVDIAAPAEACFEHIVPVELSRIFRPYWLLPGVERTDERARWTTPGLSRTVYFTDGSRAEERLTTVEAPRSFTYSISGFTGVNRFLLSRIDGAWEFGEGAAGGTSIVWTYSLVCHNLIARAAAAAIVAPMLRRYLARALQTLKADLEAEAAASVEGA</sequence>
<proteinExistence type="predicted"/>
<dbReference type="InterPro" id="IPR019587">
    <property type="entry name" value="Polyketide_cyclase/dehydratase"/>
</dbReference>
<dbReference type="Gene3D" id="3.30.530.20">
    <property type="match status" value="1"/>
</dbReference>
<organism evidence="1 2">
    <name type="scientific">Microbacterium istanbulense</name>
    <dbReference type="NCBI Taxonomy" id="3122049"/>
    <lineage>
        <taxon>Bacteria</taxon>
        <taxon>Bacillati</taxon>
        <taxon>Actinomycetota</taxon>
        <taxon>Actinomycetes</taxon>
        <taxon>Micrococcales</taxon>
        <taxon>Microbacteriaceae</taxon>
        <taxon>Microbacterium</taxon>
    </lineage>
</organism>
<reference evidence="1 2" key="1">
    <citation type="submission" date="2024-02" db="EMBL/GenBank/DDBJ databases">
        <authorList>
            <person name="Saticioglu I.B."/>
        </authorList>
    </citation>
    <scope>NUCLEOTIDE SEQUENCE [LARGE SCALE GENOMIC DNA]</scope>
    <source>
        <strain evidence="1 2">Mu-43</strain>
    </source>
</reference>
<gene>
    <name evidence="1" type="ORF">WDU93_01055</name>
</gene>
<comment type="caution">
    <text evidence="1">The sequence shown here is derived from an EMBL/GenBank/DDBJ whole genome shotgun (WGS) entry which is preliminary data.</text>
</comment>
<evidence type="ECO:0000313" key="2">
    <source>
        <dbReference type="Proteomes" id="UP001366085"/>
    </source>
</evidence>
<dbReference type="InterPro" id="IPR023393">
    <property type="entry name" value="START-like_dom_sf"/>
</dbReference>
<name>A0ABU8LGW6_9MICO</name>
<keyword evidence="2" id="KW-1185">Reference proteome</keyword>
<dbReference type="Pfam" id="PF10604">
    <property type="entry name" value="Polyketide_cyc2"/>
    <property type="match status" value="1"/>
</dbReference>
<accession>A0ABU8LGW6</accession>
<protein>
    <submittedName>
        <fullName evidence="1">SRPBCC family protein</fullName>
    </submittedName>
</protein>
<dbReference type="EMBL" id="JBBDGN010000001">
    <property type="protein sequence ID" value="MEJ1090265.1"/>
    <property type="molecule type" value="Genomic_DNA"/>
</dbReference>
<dbReference type="SUPFAM" id="SSF55961">
    <property type="entry name" value="Bet v1-like"/>
    <property type="match status" value="1"/>
</dbReference>
<evidence type="ECO:0000313" key="1">
    <source>
        <dbReference type="EMBL" id="MEJ1090265.1"/>
    </source>
</evidence>
<dbReference type="RefSeq" id="WP_337316471.1">
    <property type="nucleotide sequence ID" value="NZ_JBBDGN010000001.1"/>
</dbReference>